<gene>
    <name evidence="2" type="ORF">MDA_GLEAN10026231</name>
</gene>
<reference evidence="3" key="1">
    <citation type="journal article" date="2013" name="Science">
        <title>Comparative analysis of bat genomes provides insight into the evolution of flight and immunity.</title>
        <authorList>
            <person name="Zhang G."/>
            <person name="Cowled C."/>
            <person name="Shi Z."/>
            <person name="Huang Z."/>
            <person name="Bishop-Lilly K.A."/>
            <person name="Fang X."/>
            <person name="Wynne J.W."/>
            <person name="Xiong Z."/>
            <person name="Baker M.L."/>
            <person name="Zhao W."/>
            <person name="Tachedjian M."/>
            <person name="Zhu Y."/>
            <person name="Zhou P."/>
            <person name="Jiang X."/>
            <person name="Ng J."/>
            <person name="Yang L."/>
            <person name="Wu L."/>
            <person name="Xiao J."/>
            <person name="Feng Y."/>
            <person name="Chen Y."/>
            <person name="Sun X."/>
            <person name="Zhang Y."/>
            <person name="Marsh G.A."/>
            <person name="Crameri G."/>
            <person name="Broder C.C."/>
            <person name="Frey K.G."/>
            <person name="Wang L.F."/>
            <person name="Wang J."/>
        </authorList>
    </citation>
    <scope>NUCLEOTIDE SEQUENCE [LARGE SCALE GENOMIC DNA]</scope>
</reference>
<dbReference type="Proteomes" id="UP000010556">
    <property type="component" value="Unassembled WGS sequence"/>
</dbReference>
<keyword evidence="3" id="KW-1185">Reference proteome</keyword>
<name>L5M317_MYODS</name>
<sequence length="70" mass="7641">MFLIKGLMLPSVSKSPVLSRKSQWVLTFLEGTVTAARLLSNVLFSSPDHPQMPKDSAHTGEAQDTSLDVK</sequence>
<dbReference type="AlphaFoldDB" id="L5M317"/>
<feature type="region of interest" description="Disordered" evidence="1">
    <location>
        <begin position="47"/>
        <end position="70"/>
    </location>
</feature>
<proteinExistence type="predicted"/>
<evidence type="ECO:0000256" key="1">
    <source>
        <dbReference type="SAM" id="MobiDB-lite"/>
    </source>
</evidence>
<organism evidence="2 3">
    <name type="scientific">Myotis davidii</name>
    <name type="common">David's myotis</name>
    <dbReference type="NCBI Taxonomy" id="225400"/>
    <lineage>
        <taxon>Eukaryota</taxon>
        <taxon>Metazoa</taxon>
        <taxon>Chordata</taxon>
        <taxon>Craniata</taxon>
        <taxon>Vertebrata</taxon>
        <taxon>Euteleostomi</taxon>
        <taxon>Mammalia</taxon>
        <taxon>Eutheria</taxon>
        <taxon>Laurasiatheria</taxon>
        <taxon>Chiroptera</taxon>
        <taxon>Yangochiroptera</taxon>
        <taxon>Vespertilionidae</taxon>
        <taxon>Myotis</taxon>
    </lineage>
</organism>
<evidence type="ECO:0000313" key="3">
    <source>
        <dbReference type="Proteomes" id="UP000010556"/>
    </source>
</evidence>
<accession>L5M317</accession>
<evidence type="ECO:0000313" key="2">
    <source>
        <dbReference type="EMBL" id="ELK32722.1"/>
    </source>
</evidence>
<protein>
    <submittedName>
        <fullName evidence="2">Uncharacterized protein</fullName>
    </submittedName>
</protein>
<dbReference type="EMBL" id="KB105166">
    <property type="protein sequence ID" value="ELK32722.1"/>
    <property type="molecule type" value="Genomic_DNA"/>
</dbReference>